<comment type="similarity">
    <text evidence="1">Belongs to the pellino family.</text>
</comment>
<evidence type="ECO:0000256" key="2">
    <source>
        <dbReference type="ARBA" id="ARBA00022553"/>
    </source>
</evidence>
<proteinExistence type="inferred from homology"/>
<dbReference type="Pfam" id="PF20723">
    <property type="entry name" value="Pellino_RING"/>
    <property type="match status" value="1"/>
</dbReference>
<evidence type="ECO:0008006" key="8">
    <source>
        <dbReference type="Google" id="ProtNLM"/>
    </source>
</evidence>
<evidence type="ECO:0000313" key="6">
    <source>
        <dbReference type="EMBL" id="KAK6756350.1"/>
    </source>
</evidence>
<accession>A0ABR1E0Y2</accession>
<dbReference type="InterPro" id="IPR006800">
    <property type="entry name" value="Pellino_fam"/>
</dbReference>
<sequence>MHICCLDRHSIVYSLFRNCRIPVSTLIEGILLLTSLLKMSVDEHDGVSIDSRDIENAHIDVNDKSEILIPSSNFDDDDGKYGELILLGYNGSQDSRATVPLKRHRTKMTLMRRKNGNGIKKGSVSQVNVAAKDAPAVLDKNRHVVSYSYGKNQTVLVEYVADPFKDMFQIGRSSEEQIDFTIVDTWLASGSQLASSSGGPGQPKTRAGSDPHKMISSTISRYACRIIIDRENYDKAFLYAAGFDSVKNIFLGEKATKWMKRNGEMDGLTTNGILILHPNRNTEELSEDDVPPMYVWREVSVDGDIYTLRETRSSNARGALVPEETNMLQDGTLIDLCGATLLWRTADGLRKSPTAQELEMALDRLNAGKPQCPVNLNTLIIPKKKSSKGGGSRQPYVYLRCGHVQGKHEWGHHALSNGQQSYKCPICLAESERVIQLTMGMESSFHLDSGNLDYAFNPCGHVASLNTVRFWSRIPLPHGTNSFHPDRKSIKIFPRQLREEIWPGDLLDMDITKSLRRILDSIPGTSSIFLTDRDGVIVLSIGEELRSRASLISSLQATQDQTGKLVMGAHRASAFFYETSQLVILNVPPLTAFIVALPSANTGMLLKLREQLEPLVQEIEGIAPEIPSCNKSN</sequence>
<dbReference type="Pfam" id="PF08923">
    <property type="entry name" value="MAPKK1_Int"/>
    <property type="match status" value="1"/>
</dbReference>
<dbReference type="PANTHER" id="PTHR12098">
    <property type="entry name" value="E3 UBIQUITIN-PROTEIN LIGASE PELLINO-RELATED"/>
    <property type="match status" value="1"/>
</dbReference>
<dbReference type="Gene3D" id="3.30.450.30">
    <property type="entry name" value="Dynein light chain 2a, cytoplasmic"/>
    <property type="match status" value="1"/>
</dbReference>
<dbReference type="Proteomes" id="UP001303046">
    <property type="component" value="Unassembled WGS sequence"/>
</dbReference>
<organism evidence="6 7">
    <name type="scientific">Necator americanus</name>
    <name type="common">Human hookworm</name>
    <dbReference type="NCBI Taxonomy" id="51031"/>
    <lineage>
        <taxon>Eukaryota</taxon>
        <taxon>Metazoa</taxon>
        <taxon>Ecdysozoa</taxon>
        <taxon>Nematoda</taxon>
        <taxon>Chromadorea</taxon>
        <taxon>Rhabditida</taxon>
        <taxon>Rhabditina</taxon>
        <taxon>Rhabditomorpha</taxon>
        <taxon>Strongyloidea</taxon>
        <taxon>Ancylostomatidae</taxon>
        <taxon>Bunostominae</taxon>
        <taxon>Necator</taxon>
    </lineage>
</organism>
<feature type="domain" description="Pellino FHA" evidence="4">
    <location>
        <begin position="78"/>
        <end position="360"/>
    </location>
</feature>
<evidence type="ECO:0000256" key="3">
    <source>
        <dbReference type="SAM" id="MobiDB-lite"/>
    </source>
</evidence>
<dbReference type="InterPro" id="IPR015019">
    <property type="entry name" value="LAMTOR3"/>
</dbReference>
<comment type="caution">
    <text evidence="6">The sequence shown here is derived from an EMBL/GenBank/DDBJ whole genome shotgun (WGS) entry which is preliminary data.</text>
</comment>
<dbReference type="PANTHER" id="PTHR12098:SF2">
    <property type="entry name" value="PROTEIN PELLINO"/>
    <property type="match status" value="1"/>
</dbReference>
<evidence type="ECO:0000259" key="4">
    <source>
        <dbReference type="Pfam" id="PF04710"/>
    </source>
</evidence>
<gene>
    <name evidence="6" type="primary">Necator_chrV.g19432</name>
    <name evidence="6" type="ORF">RB195_014640</name>
</gene>
<reference evidence="6 7" key="1">
    <citation type="submission" date="2023-08" db="EMBL/GenBank/DDBJ databases">
        <title>A Necator americanus chromosomal reference genome.</title>
        <authorList>
            <person name="Ilik V."/>
            <person name="Petrzelkova K.J."/>
            <person name="Pardy F."/>
            <person name="Fuh T."/>
            <person name="Niatou-Singa F.S."/>
            <person name="Gouil Q."/>
            <person name="Baker L."/>
            <person name="Ritchie M.E."/>
            <person name="Jex A.R."/>
            <person name="Gazzola D."/>
            <person name="Li H."/>
            <person name="Toshio Fujiwara R."/>
            <person name="Zhan B."/>
            <person name="Aroian R.V."/>
            <person name="Pafco B."/>
            <person name="Schwarz E.M."/>
        </authorList>
    </citation>
    <scope>NUCLEOTIDE SEQUENCE [LARGE SCALE GENOMIC DNA]</scope>
    <source>
        <strain evidence="6 7">Aroian</strain>
        <tissue evidence="6">Whole animal</tissue>
    </source>
</reference>
<dbReference type="Pfam" id="PF04710">
    <property type="entry name" value="Pellino_FHA"/>
    <property type="match status" value="1"/>
</dbReference>
<evidence type="ECO:0000256" key="1">
    <source>
        <dbReference type="ARBA" id="ARBA00005639"/>
    </source>
</evidence>
<name>A0ABR1E0Y2_NECAM</name>
<dbReference type="InterPro" id="IPR048335">
    <property type="entry name" value="Pellino_RING"/>
</dbReference>
<evidence type="ECO:0000259" key="5">
    <source>
        <dbReference type="Pfam" id="PF20723"/>
    </source>
</evidence>
<keyword evidence="7" id="KW-1185">Reference proteome</keyword>
<protein>
    <recommendedName>
        <fullName evidence="8">Pellino</fullName>
    </recommendedName>
</protein>
<evidence type="ECO:0000313" key="7">
    <source>
        <dbReference type="Proteomes" id="UP001303046"/>
    </source>
</evidence>
<dbReference type="SUPFAM" id="SSF103196">
    <property type="entry name" value="Roadblock/LC7 domain"/>
    <property type="match status" value="1"/>
</dbReference>
<feature type="domain" description="Pellino RING" evidence="5">
    <location>
        <begin position="365"/>
        <end position="485"/>
    </location>
</feature>
<dbReference type="SMART" id="SM01278">
    <property type="entry name" value="MAPKK1_Int"/>
    <property type="match status" value="1"/>
</dbReference>
<keyword evidence="2" id="KW-0597">Phosphoprotein</keyword>
<dbReference type="EMBL" id="JAVFWL010000005">
    <property type="protein sequence ID" value="KAK6756350.1"/>
    <property type="molecule type" value="Genomic_DNA"/>
</dbReference>
<feature type="region of interest" description="Disordered" evidence="3">
    <location>
        <begin position="193"/>
        <end position="212"/>
    </location>
</feature>
<dbReference type="InterPro" id="IPR048334">
    <property type="entry name" value="Pellino_FHA"/>
</dbReference>